<evidence type="ECO:0000313" key="1">
    <source>
        <dbReference type="EMBL" id="PWN48006.1"/>
    </source>
</evidence>
<reference evidence="1 2" key="1">
    <citation type="journal article" date="2018" name="Mol. Biol. Evol.">
        <title>Broad Genomic Sampling Reveals a Smut Pathogenic Ancestry of the Fungal Clade Ustilaginomycotina.</title>
        <authorList>
            <person name="Kijpornyongpan T."/>
            <person name="Mondo S.J."/>
            <person name="Barry K."/>
            <person name="Sandor L."/>
            <person name="Lee J."/>
            <person name="Lipzen A."/>
            <person name="Pangilinan J."/>
            <person name="LaButti K."/>
            <person name="Hainaut M."/>
            <person name="Henrissat B."/>
            <person name="Grigoriev I.V."/>
            <person name="Spatafora J.W."/>
            <person name="Aime M.C."/>
        </authorList>
    </citation>
    <scope>NUCLEOTIDE SEQUENCE [LARGE SCALE GENOMIC DNA]</scope>
    <source>
        <strain evidence="1 2">SA 807</strain>
    </source>
</reference>
<organism evidence="1 2">
    <name type="scientific">Violaceomyces palustris</name>
    <dbReference type="NCBI Taxonomy" id="1673888"/>
    <lineage>
        <taxon>Eukaryota</taxon>
        <taxon>Fungi</taxon>
        <taxon>Dikarya</taxon>
        <taxon>Basidiomycota</taxon>
        <taxon>Ustilaginomycotina</taxon>
        <taxon>Ustilaginomycetes</taxon>
        <taxon>Violaceomycetales</taxon>
        <taxon>Violaceomycetaceae</taxon>
        <taxon>Violaceomyces</taxon>
    </lineage>
</organism>
<dbReference type="Proteomes" id="UP000245626">
    <property type="component" value="Unassembled WGS sequence"/>
</dbReference>
<sequence length="184" mass="20008">MEKGSRTTRACCLGPRLFQTQAPLDILVGLSWEMVGGVEGGRLGGEKGGESQVRVFVKQVGGFDRHLFDVGGGEESLPLCLSPSLPPSLSPPNQRPHHHPSSPSSFSIPWTRSLEFFGLLFSSHPSINPLHTESGSHPPSPSLHPLWLPKHPSPPTATPYPPTDPQRSKDDRTDTHHPTLALRE</sequence>
<proteinExistence type="predicted"/>
<gene>
    <name evidence="1" type="ORF">IE53DRAFT_218163</name>
</gene>
<accession>A0ACD0NQD5</accession>
<protein>
    <submittedName>
        <fullName evidence="1">Uncharacterized protein</fullName>
    </submittedName>
</protein>
<evidence type="ECO:0000313" key="2">
    <source>
        <dbReference type="Proteomes" id="UP000245626"/>
    </source>
</evidence>
<name>A0ACD0NQD5_9BASI</name>
<keyword evidence="2" id="KW-1185">Reference proteome</keyword>
<dbReference type="EMBL" id="KZ820287">
    <property type="protein sequence ID" value="PWN48006.1"/>
    <property type="molecule type" value="Genomic_DNA"/>
</dbReference>